<dbReference type="InterPro" id="IPR036390">
    <property type="entry name" value="WH_DNA-bd_sf"/>
</dbReference>
<dbReference type="OrthoDB" id="8443918at2"/>
<dbReference type="eggNOG" id="COG1695">
    <property type="taxonomic scope" value="Bacteria"/>
</dbReference>
<gene>
    <name evidence="1" type="ORF">SCNU_19512</name>
</gene>
<dbReference type="Proteomes" id="UP000035065">
    <property type="component" value="Unassembled WGS sequence"/>
</dbReference>
<dbReference type="SUPFAM" id="SSF46785">
    <property type="entry name" value="Winged helix' DNA-binding domain"/>
    <property type="match status" value="1"/>
</dbReference>
<protein>
    <recommendedName>
        <fullName evidence="3">MarR family transcriptional regulator</fullName>
    </recommendedName>
</protein>
<name>F1YPP5_9ACTN</name>
<organism evidence="1 2">
    <name type="scientific">Gordonia neofelifaecis NRRL B-59395</name>
    <dbReference type="NCBI Taxonomy" id="644548"/>
    <lineage>
        <taxon>Bacteria</taxon>
        <taxon>Bacillati</taxon>
        <taxon>Actinomycetota</taxon>
        <taxon>Actinomycetes</taxon>
        <taxon>Mycobacteriales</taxon>
        <taxon>Gordoniaceae</taxon>
        <taxon>Gordonia</taxon>
    </lineage>
</organism>
<evidence type="ECO:0000313" key="1">
    <source>
        <dbReference type="EMBL" id="EGD53324.1"/>
    </source>
</evidence>
<accession>F1YPP5</accession>
<reference evidence="1 2" key="1">
    <citation type="journal article" date="2011" name="J. Bacteriol.">
        <title>Draft Genome Sequence of Gordonia neofelifaecis NRRL B-59395, a Cholesterol-Degrading Actinomycete.</title>
        <authorList>
            <person name="Ge F."/>
            <person name="Li W."/>
            <person name="Chen G."/>
            <person name="Liu Y."/>
            <person name="Zhang G."/>
            <person name="Yong B."/>
            <person name="Wang Q."/>
            <person name="Wang N."/>
            <person name="Huang Z."/>
            <person name="Li W."/>
            <person name="Wang J."/>
            <person name="Wu C."/>
            <person name="Xie Q."/>
            <person name="Liu G."/>
        </authorList>
    </citation>
    <scope>NUCLEOTIDE SEQUENCE [LARGE SCALE GENOMIC DNA]</scope>
    <source>
        <strain evidence="1 2">NRRL B-59395</strain>
    </source>
</reference>
<comment type="caution">
    <text evidence="1">The sequence shown here is derived from an EMBL/GenBank/DDBJ whole genome shotgun (WGS) entry which is preliminary data.</text>
</comment>
<dbReference type="STRING" id="644548.SCNU_19512"/>
<evidence type="ECO:0008006" key="3">
    <source>
        <dbReference type="Google" id="ProtNLM"/>
    </source>
</evidence>
<proteinExistence type="predicted"/>
<evidence type="ECO:0000313" key="2">
    <source>
        <dbReference type="Proteomes" id="UP000035065"/>
    </source>
</evidence>
<dbReference type="AlphaFoldDB" id="F1YPP5"/>
<dbReference type="RefSeq" id="WP_009681084.1">
    <property type="nucleotide sequence ID" value="NZ_AEUD01000027.1"/>
</dbReference>
<sequence>MRTIDQAAVRIHLLGHAVEKPVTRGQLQALLARHAYQIHPSELTIVLDDLVAQNMLDRHRRESGGESITEFRTTPAGRMSWARDCRTLSKLAREVFGAELPTMPAALCAEDPAIPDFPHRPP</sequence>
<keyword evidence="2" id="KW-1185">Reference proteome</keyword>
<dbReference type="EMBL" id="AEUD01000027">
    <property type="protein sequence ID" value="EGD53324.1"/>
    <property type="molecule type" value="Genomic_DNA"/>
</dbReference>